<organism evidence="5 6">
    <name type="scientific">Pyrrhoderma noxium</name>
    <dbReference type="NCBI Taxonomy" id="2282107"/>
    <lineage>
        <taxon>Eukaryota</taxon>
        <taxon>Fungi</taxon>
        <taxon>Dikarya</taxon>
        <taxon>Basidiomycota</taxon>
        <taxon>Agaricomycotina</taxon>
        <taxon>Agaricomycetes</taxon>
        <taxon>Hymenochaetales</taxon>
        <taxon>Hymenochaetaceae</taxon>
        <taxon>Pyrrhoderma</taxon>
    </lineage>
</organism>
<dbReference type="Pfam" id="PF09745">
    <property type="entry name" value="NSRP1_N"/>
    <property type="match status" value="1"/>
</dbReference>
<protein>
    <recommendedName>
        <fullName evidence="4">Nuclear speckle splicing regulatory protein 1 N-terminal domain-containing protein</fullName>
    </recommendedName>
</protein>
<feature type="region of interest" description="Disordered" evidence="3">
    <location>
        <begin position="170"/>
        <end position="267"/>
    </location>
</feature>
<reference evidence="5 6" key="1">
    <citation type="journal article" date="2017" name="Mol. Ecol.">
        <title>Comparative and population genomic landscape of Phellinus noxius: A hypervariable fungus causing root rot in trees.</title>
        <authorList>
            <person name="Chung C.L."/>
            <person name="Lee T.J."/>
            <person name="Akiba M."/>
            <person name="Lee H.H."/>
            <person name="Kuo T.H."/>
            <person name="Liu D."/>
            <person name="Ke H.M."/>
            <person name="Yokoi T."/>
            <person name="Roa M.B."/>
            <person name="Lu M.J."/>
            <person name="Chang Y.Y."/>
            <person name="Ann P.J."/>
            <person name="Tsai J.N."/>
            <person name="Chen C.Y."/>
            <person name="Tzean S.S."/>
            <person name="Ota Y."/>
            <person name="Hattori T."/>
            <person name="Sahashi N."/>
            <person name="Liou R.F."/>
            <person name="Kikuchi T."/>
            <person name="Tsai I.J."/>
        </authorList>
    </citation>
    <scope>NUCLEOTIDE SEQUENCE [LARGE SCALE GENOMIC DNA]</scope>
    <source>
        <strain evidence="5 6">FFPRI411160</strain>
    </source>
</reference>
<feature type="compositionally biased region" description="Polar residues" evidence="3">
    <location>
        <begin position="43"/>
        <end position="54"/>
    </location>
</feature>
<sequence length="418" mass="47103">MKVSFSLNKSKASLGTSPSLNKPTSFASLDDDEPIDAAPTASRKVNGSSSSNHLDANRALAAQAAQTKMSKLQKKRLEKEKEVDSTVYEYDEVWDRMQEAKERQREVKEEEAKERKPKYIASLLQSASVRKLDHLRAEEKMIQREREAEGDEFAEKEQFVTQAYKDQMAEVRRAEEEEKKREAAEKAKKGPTSGLAAMYRQMLDQSEAQHAATVAATSTAPAPAKRKVPLGPEAPPSLRITRPDALDDAIDSSGNSQDQETIGTELSDLELAKRARAEGKNVELNDDNQIVDKRDLLSAGLNLSLPNTRRLTKSSKSSQDESSTEEQQTQHRGVGAAASQREIAARRQREIQSQMSEERRRKEEERERKEREEVERAVKKRNTDSDIKSARERYLERKRRKLEGGEAESEKNSSETTS</sequence>
<evidence type="ECO:0000259" key="4">
    <source>
        <dbReference type="Pfam" id="PF09745"/>
    </source>
</evidence>
<feature type="compositionally biased region" description="Low complexity" evidence="3">
    <location>
        <begin position="314"/>
        <end position="327"/>
    </location>
</feature>
<dbReference type="AlphaFoldDB" id="A0A286UWP0"/>
<feature type="compositionally biased region" description="Low complexity" evidence="3">
    <location>
        <begin position="211"/>
        <end position="223"/>
    </location>
</feature>
<dbReference type="FunCoup" id="A0A286UWP0">
    <property type="interactions" value="34"/>
</dbReference>
<dbReference type="OrthoDB" id="446635at2759"/>
<keyword evidence="6" id="KW-1185">Reference proteome</keyword>
<feature type="compositionally biased region" description="Polar residues" evidence="3">
    <location>
        <begin position="252"/>
        <end position="264"/>
    </location>
</feature>
<evidence type="ECO:0000313" key="5">
    <source>
        <dbReference type="EMBL" id="PAV23942.1"/>
    </source>
</evidence>
<feature type="compositionally biased region" description="Basic and acidic residues" evidence="3">
    <location>
        <begin position="170"/>
        <end position="188"/>
    </location>
</feature>
<evidence type="ECO:0000256" key="2">
    <source>
        <dbReference type="ARBA" id="ARBA00023054"/>
    </source>
</evidence>
<feature type="compositionally biased region" description="Basic and acidic residues" evidence="3">
    <location>
        <begin position="343"/>
        <end position="395"/>
    </location>
</feature>
<feature type="domain" description="Nuclear speckle splicing regulatory protein 1 N-terminal" evidence="4">
    <location>
        <begin position="74"/>
        <end position="189"/>
    </location>
</feature>
<dbReference type="InterPro" id="IPR053246">
    <property type="entry name" value="NS_splicing_regulatory_protein"/>
</dbReference>
<comment type="similarity">
    <text evidence="1">Belongs to the NSRP1 family.</text>
</comment>
<dbReference type="PANTHER" id="PTHR47845">
    <property type="entry name" value="NUCLEAR SPECKLE SPLICING REGULATORY PROTEIN 1 HOMOLOG"/>
    <property type="match status" value="1"/>
</dbReference>
<proteinExistence type="inferred from homology"/>
<dbReference type="InParanoid" id="A0A286UWP0"/>
<dbReference type="EMBL" id="NBII01000001">
    <property type="protein sequence ID" value="PAV23942.1"/>
    <property type="molecule type" value="Genomic_DNA"/>
</dbReference>
<feature type="compositionally biased region" description="Polar residues" evidence="3">
    <location>
        <begin position="1"/>
        <end position="27"/>
    </location>
</feature>
<dbReference type="InterPro" id="IPR018612">
    <property type="entry name" value="NSRP1_N"/>
</dbReference>
<accession>A0A286UWP0</accession>
<evidence type="ECO:0000256" key="1">
    <source>
        <dbReference type="ARBA" id="ARBA00010126"/>
    </source>
</evidence>
<name>A0A286UWP0_9AGAM</name>
<dbReference type="GO" id="GO:0000381">
    <property type="term" value="P:regulation of alternative mRNA splicing, via spliceosome"/>
    <property type="evidence" value="ECO:0007669"/>
    <property type="project" value="InterPro"/>
</dbReference>
<dbReference type="STRING" id="2282107.A0A286UWP0"/>
<dbReference type="Proteomes" id="UP000217199">
    <property type="component" value="Unassembled WGS sequence"/>
</dbReference>
<comment type="caution">
    <text evidence="5">The sequence shown here is derived from an EMBL/GenBank/DDBJ whole genome shotgun (WGS) entry which is preliminary data.</text>
</comment>
<keyword evidence="2" id="KW-0175">Coiled coil</keyword>
<feature type="region of interest" description="Disordered" evidence="3">
    <location>
        <begin position="1"/>
        <end position="58"/>
    </location>
</feature>
<evidence type="ECO:0000313" key="6">
    <source>
        <dbReference type="Proteomes" id="UP000217199"/>
    </source>
</evidence>
<evidence type="ECO:0000256" key="3">
    <source>
        <dbReference type="SAM" id="MobiDB-lite"/>
    </source>
</evidence>
<gene>
    <name evidence="5" type="ORF">PNOK_0101000</name>
</gene>
<feature type="region of interest" description="Disordered" evidence="3">
    <location>
        <begin position="299"/>
        <end position="418"/>
    </location>
</feature>
<feature type="compositionally biased region" description="Basic and acidic residues" evidence="3">
    <location>
        <begin position="402"/>
        <end position="418"/>
    </location>
</feature>
<dbReference type="PANTHER" id="PTHR47845:SF1">
    <property type="entry name" value="NUCLEAR SPECKLE SPLICING REGULATORY PROTEIN 1 HOMOLOG"/>
    <property type="match status" value="1"/>
</dbReference>